<accession>A0ABT6DLP0</accession>
<evidence type="ECO:0000313" key="3">
    <source>
        <dbReference type="EMBL" id="MDG0816829.1"/>
    </source>
</evidence>
<evidence type="ECO:0000313" key="4">
    <source>
        <dbReference type="Proteomes" id="UP001152321"/>
    </source>
</evidence>
<keyword evidence="4" id="KW-1185">Reference proteome</keyword>
<dbReference type="EMBL" id="JANRMI010000003">
    <property type="protein sequence ID" value="MDG0816829.1"/>
    <property type="molecule type" value="Genomic_DNA"/>
</dbReference>
<dbReference type="Pfam" id="PF00497">
    <property type="entry name" value="SBP_bac_3"/>
    <property type="match status" value="1"/>
</dbReference>
<dbReference type="SMART" id="SM00062">
    <property type="entry name" value="PBPb"/>
    <property type="match status" value="1"/>
</dbReference>
<dbReference type="SUPFAM" id="SSF53850">
    <property type="entry name" value="Periplasmic binding protein-like II"/>
    <property type="match status" value="1"/>
</dbReference>
<feature type="signal peptide" evidence="1">
    <location>
        <begin position="1"/>
        <end position="18"/>
    </location>
</feature>
<evidence type="ECO:0000256" key="1">
    <source>
        <dbReference type="SAM" id="SignalP"/>
    </source>
</evidence>
<dbReference type="RefSeq" id="WP_277578307.1">
    <property type="nucleotide sequence ID" value="NZ_JANRMI010000003.1"/>
</dbReference>
<sequence>MRLWLVILSLIISSQAPAESVWKGYTEEFPPFNFKKDSEIAGVSTEIIRSLFATEKISAQIVLLPWAEGFRRAQEEDHSFIFTISRKPEREKLFKWVGPILKDTFYLVALENSKIRPTSNPLDLRKYKVSGIKGDHPVEFLEHLGFKVQHIDDDVERYKLMRSGKLDLDIMTEVSQAAYEKLYQLKFKRITRLYKIDYFVAFNLKTSPLLVDRLNKNLRQFRKGKEFKEIYKRYTGSDSPQLY</sequence>
<dbReference type="PANTHER" id="PTHR38834">
    <property type="entry name" value="PERIPLASMIC SUBSTRATE BINDING PROTEIN FAMILY 3"/>
    <property type="match status" value="1"/>
</dbReference>
<proteinExistence type="predicted"/>
<name>A0ABT6DLP0_9BACT</name>
<keyword evidence="1" id="KW-0732">Signal</keyword>
<feature type="domain" description="Solute-binding protein family 3/N-terminal" evidence="2">
    <location>
        <begin position="20"/>
        <end position="238"/>
    </location>
</feature>
<dbReference type="PANTHER" id="PTHR38834:SF3">
    <property type="entry name" value="SOLUTE-BINDING PROTEIN FAMILY 3_N-TERMINAL DOMAIN-CONTAINING PROTEIN"/>
    <property type="match status" value="1"/>
</dbReference>
<protein>
    <submittedName>
        <fullName evidence="3">Transporter substrate-binding domain-containing protein</fullName>
    </submittedName>
</protein>
<comment type="caution">
    <text evidence="3">The sequence shown here is derived from an EMBL/GenBank/DDBJ whole genome shotgun (WGS) entry which is preliminary data.</text>
</comment>
<reference evidence="3" key="1">
    <citation type="submission" date="2022-08" db="EMBL/GenBank/DDBJ databases">
        <title>Novel Bdellovibrio Species Isolated from Svalbard: Designation Bdellovibrio svalbardensis.</title>
        <authorList>
            <person name="Mitchell R.J."/>
            <person name="Choi S.Y."/>
        </authorList>
    </citation>
    <scope>NUCLEOTIDE SEQUENCE</scope>
    <source>
        <strain evidence="3">PAP01</strain>
    </source>
</reference>
<feature type="chain" id="PRO_5047373432" evidence="1">
    <location>
        <begin position="19"/>
        <end position="243"/>
    </location>
</feature>
<organism evidence="3 4">
    <name type="scientific">Bdellovibrio svalbardensis</name>
    <dbReference type="NCBI Taxonomy" id="2972972"/>
    <lineage>
        <taxon>Bacteria</taxon>
        <taxon>Pseudomonadati</taxon>
        <taxon>Bdellovibrionota</taxon>
        <taxon>Bdellovibrionia</taxon>
        <taxon>Bdellovibrionales</taxon>
        <taxon>Pseudobdellovibrionaceae</taxon>
        <taxon>Bdellovibrio</taxon>
    </lineage>
</organism>
<gene>
    <name evidence="3" type="ORF">NWE73_10665</name>
</gene>
<dbReference type="Gene3D" id="3.40.190.10">
    <property type="entry name" value="Periplasmic binding protein-like II"/>
    <property type="match status" value="2"/>
</dbReference>
<evidence type="ECO:0000259" key="2">
    <source>
        <dbReference type="SMART" id="SM00062"/>
    </source>
</evidence>
<dbReference type="InterPro" id="IPR001638">
    <property type="entry name" value="Solute-binding_3/MltF_N"/>
</dbReference>
<dbReference type="Proteomes" id="UP001152321">
    <property type="component" value="Unassembled WGS sequence"/>
</dbReference>